<dbReference type="SUPFAM" id="SSF51735">
    <property type="entry name" value="NAD(P)-binding Rossmann-fold domains"/>
    <property type="match status" value="1"/>
</dbReference>
<evidence type="ECO:0000256" key="1">
    <source>
        <dbReference type="ARBA" id="ARBA00006484"/>
    </source>
</evidence>
<dbReference type="InterPro" id="IPR036291">
    <property type="entry name" value="NAD(P)-bd_dom_sf"/>
</dbReference>
<dbReference type="PROSITE" id="PS00061">
    <property type="entry name" value="ADH_SHORT"/>
    <property type="match status" value="1"/>
</dbReference>
<evidence type="ECO:0000313" key="6">
    <source>
        <dbReference type="Proteomes" id="UP000076532"/>
    </source>
</evidence>
<dbReference type="GO" id="GO:0016491">
    <property type="term" value="F:oxidoreductase activity"/>
    <property type="evidence" value="ECO:0007669"/>
    <property type="project" value="UniProtKB-KW"/>
</dbReference>
<dbReference type="CDD" id="cd05374">
    <property type="entry name" value="17beta-HSD-like_SDR_c"/>
    <property type="match status" value="1"/>
</dbReference>
<protein>
    <submittedName>
        <fullName evidence="5">NAD-binding protein</fullName>
    </submittedName>
</protein>
<dbReference type="Gene3D" id="3.40.50.720">
    <property type="entry name" value="NAD(P)-binding Rossmann-like Domain"/>
    <property type="match status" value="1"/>
</dbReference>
<dbReference type="InterPro" id="IPR002347">
    <property type="entry name" value="SDR_fam"/>
</dbReference>
<dbReference type="PANTHER" id="PTHR44169">
    <property type="entry name" value="NADPH-DEPENDENT 1-ACYLDIHYDROXYACETONE PHOSPHATE REDUCTASE"/>
    <property type="match status" value="1"/>
</dbReference>
<organism evidence="5 6">
    <name type="scientific">Athelia psychrophila</name>
    <dbReference type="NCBI Taxonomy" id="1759441"/>
    <lineage>
        <taxon>Eukaryota</taxon>
        <taxon>Fungi</taxon>
        <taxon>Dikarya</taxon>
        <taxon>Basidiomycota</taxon>
        <taxon>Agaricomycotina</taxon>
        <taxon>Agaricomycetes</taxon>
        <taxon>Agaricomycetidae</taxon>
        <taxon>Atheliales</taxon>
        <taxon>Atheliaceae</taxon>
        <taxon>Athelia</taxon>
    </lineage>
</organism>
<evidence type="ECO:0000313" key="5">
    <source>
        <dbReference type="EMBL" id="KZP25419.1"/>
    </source>
</evidence>
<comment type="similarity">
    <text evidence="1 4">Belongs to the short-chain dehydrogenases/reductases (SDR) family.</text>
</comment>
<dbReference type="AlphaFoldDB" id="A0A166NVC6"/>
<dbReference type="Pfam" id="PF00106">
    <property type="entry name" value="adh_short"/>
    <property type="match status" value="1"/>
</dbReference>
<dbReference type="EMBL" id="KV417521">
    <property type="protein sequence ID" value="KZP25419.1"/>
    <property type="molecule type" value="Genomic_DNA"/>
</dbReference>
<dbReference type="InterPro" id="IPR020904">
    <property type="entry name" value="Sc_DH/Rdtase_CS"/>
</dbReference>
<keyword evidence="6" id="KW-1185">Reference proteome</keyword>
<dbReference type="PRINTS" id="PR00080">
    <property type="entry name" value="SDRFAMILY"/>
</dbReference>
<reference evidence="5 6" key="1">
    <citation type="journal article" date="2016" name="Mol. Biol. Evol.">
        <title>Comparative Genomics of Early-Diverging Mushroom-Forming Fungi Provides Insights into the Origins of Lignocellulose Decay Capabilities.</title>
        <authorList>
            <person name="Nagy L.G."/>
            <person name="Riley R."/>
            <person name="Tritt A."/>
            <person name="Adam C."/>
            <person name="Daum C."/>
            <person name="Floudas D."/>
            <person name="Sun H."/>
            <person name="Yadav J.S."/>
            <person name="Pangilinan J."/>
            <person name="Larsson K.H."/>
            <person name="Matsuura K."/>
            <person name="Barry K."/>
            <person name="Labutti K."/>
            <person name="Kuo R."/>
            <person name="Ohm R.A."/>
            <person name="Bhattacharya S.S."/>
            <person name="Shirouzu T."/>
            <person name="Yoshinaga Y."/>
            <person name="Martin F.M."/>
            <person name="Grigoriev I.V."/>
            <person name="Hibbett D.S."/>
        </authorList>
    </citation>
    <scope>NUCLEOTIDE SEQUENCE [LARGE SCALE GENOMIC DNA]</scope>
    <source>
        <strain evidence="5 6">CBS 109695</strain>
    </source>
</reference>
<evidence type="ECO:0000256" key="3">
    <source>
        <dbReference type="ARBA" id="ARBA00023002"/>
    </source>
</evidence>
<keyword evidence="3" id="KW-0560">Oxidoreductase</keyword>
<dbReference type="FunFam" id="3.40.50.720:FF:000261">
    <property type="entry name" value="NADPH-dependent 1-acyldihydroxyacetone phosphate reductase"/>
    <property type="match status" value="1"/>
</dbReference>
<proteinExistence type="inferred from homology"/>
<dbReference type="Proteomes" id="UP000076532">
    <property type="component" value="Unassembled WGS sequence"/>
</dbReference>
<evidence type="ECO:0000256" key="4">
    <source>
        <dbReference type="RuleBase" id="RU000363"/>
    </source>
</evidence>
<evidence type="ECO:0000256" key="2">
    <source>
        <dbReference type="ARBA" id="ARBA00022857"/>
    </source>
</evidence>
<keyword evidence="2" id="KW-0521">NADP</keyword>
<gene>
    <name evidence="5" type="ORF">FIBSPDRAFT_909590</name>
</gene>
<dbReference type="OrthoDB" id="2102561at2759"/>
<dbReference type="PRINTS" id="PR00081">
    <property type="entry name" value="GDHRDH"/>
</dbReference>
<dbReference type="GO" id="GO:0005783">
    <property type="term" value="C:endoplasmic reticulum"/>
    <property type="evidence" value="ECO:0007669"/>
    <property type="project" value="TreeGrafter"/>
</dbReference>
<dbReference type="STRING" id="436010.A0A166NVC6"/>
<dbReference type="PANTHER" id="PTHR44169:SF6">
    <property type="entry name" value="NADPH-DEPENDENT 1-ACYLDIHYDROXYACETONE PHOSPHATE REDUCTASE"/>
    <property type="match status" value="1"/>
</dbReference>
<sequence>MSANKVVLVTGCTTGGIGHHLCEEFASRSCKVYATSRNVASMTGFKHDSIKKLAMDVNSDEDIERVVRTILVTEGKIDILINNAGVMGIQPLLDLSMDQVQQTFNTNTFSALRTAKAIVPSMAGRKSGLVVNIGSIVGNITTPWNGIYSASKAALHAMTEVLAMECRPFNVNVMLVAPGAVRSNIASNQEARFALPEESMYTKYLPGILARLHSSQNSTSMPTADFARLVVGKCLQRNPPFYVTAGGASTIFAFLEWLPRAFTMWFLWRRFSKTS</sequence>
<name>A0A166NVC6_9AGAM</name>
<accession>A0A166NVC6</accession>